<dbReference type="EMBL" id="AP027452">
    <property type="protein sequence ID" value="BDY29778.1"/>
    <property type="molecule type" value="Genomic_DNA"/>
</dbReference>
<proteinExistence type="predicted"/>
<dbReference type="AlphaFoldDB" id="A0AAI8TRW4"/>
<organism evidence="1 2">
    <name type="scientific">Mycolicibacterium mageritense</name>
    <name type="common">Mycobacterium mageritense</name>
    <dbReference type="NCBI Taxonomy" id="53462"/>
    <lineage>
        <taxon>Bacteria</taxon>
        <taxon>Bacillati</taxon>
        <taxon>Actinomycetota</taxon>
        <taxon>Actinomycetes</taxon>
        <taxon>Mycobacteriales</taxon>
        <taxon>Mycobacteriaceae</taxon>
        <taxon>Mycolicibacterium</taxon>
    </lineage>
</organism>
<dbReference type="Proteomes" id="UP001241092">
    <property type="component" value="Chromosome"/>
</dbReference>
<evidence type="ECO:0000313" key="1">
    <source>
        <dbReference type="EMBL" id="BDY29778.1"/>
    </source>
</evidence>
<reference evidence="1" key="1">
    <citation type="submission" date="2023-03" db="EMBL/GenBank/DDBJ databases">
        <title>Draft genome sequence of a Mycolicibacterium mageritense strain H4_3_1 isolated from a hybrid biological-inorganic system reactor.</title>
        <authorList>
            <person name="Feng X."/>
            <person name="Kazama D."/>
            <person name="Sato K."/>
            <person name="Kobayashi H."/>
        </authorList>
    </citation>
    <scope>NUCLEOTIDE SEQUENCE</scope>
    <source>
        <strain evidence="1">H4_3_1</strain>
    </source>
</reference>
<accession>A0AAI8TRW4</accession>
<name>A0AAI8TRW4_MYCME</name>
<sequence>MIAVACAPDDPSILAPDRLDERVSVLEEYANGGLVLLEERIAKAGAVSLETLFIHMIQEALAETGDETPTDLTTEILNL</sequence>
<gene>
    <name evidence="1" type="ORF">hbim_03718</name>
</gene>
<protein>
    <submittedName>
        <fullName evidence="1">Uncharacterized protein</fullName>
    </submittedName>
</protein>
<evidence type="ECO:0000313" key="2">
    <source>
        <dbReference type="Proteomes" id="UP001241092"/>
    </source>
</evidence>